<organism evidence="7 8">
    <name type="scientific">Halosimplex pelagicum</name>
    <dbReference type="NCBI Taxonomy" id="869886"/>
    <lineage>
        <taxon>Archaea</taxon>
        <taxon>Methanobacteriati</taxon>
        <taxon>Methanobacteriota</taxon>
        <taxon>Stenosarchaea group</taxon>
        <taxon>Halobacteria</taxon>
        <taxon>Halobacteriales</taxon>
        <taxon>Haloarculaceae</taxon>
        <taxon>Halosimplex</taxon>
    </lineage>
</organism>
<evidence type="ECO:0000313" key="8">
    <source>
        <dbReference type="Proteomes" id="UP000509346"/>
    </source>
</evidence>
<keyword evidence="2 5" id="KW-0812">Transmembrane</keyword>
<dbReference type="InterPro" id="IPR006977">
    <property type="entry name" value="Yip1_dom"/>
</dbReference>
<protein>
    <submittedName>
        <fullName evidence="7">YIP1 family protein</fullName>
    </submittedName>
</protein>
<evidence type="ECO:0000313" key="7">
    <source>
        <dbReference type="EMBL" id="QLH82002.1"/>
    </source>
</evidence>
<gene>
    <name evidence="7" type="ORF">HZS54_10390</name>
</gene>
<evidence type="ECO:0000256" key="2">
    <source>
        <dbReference type="ARBA" id="ARBA00022692"/>
    </source>
</evidence>
<evidence type="ECO:0000256" key="5">
    <source>
        <dbReference type="SAM" id="Phobius"/>
    </source>
</evidence>
<dbReference type="OrthoDB" id="116519at2157"/>
<feature type="transmembrane region" description="Helical" evidence="5">
    <location>
        <begin position="44"/>
        <end position="66"/>
    </location>
</feature>
<evidence type="ECO:0000259" key="6">
    <source>
        <dbReference type="Pfam" id="PF04893"/>
    </source>
</evidence>
<feature type="transmembrane region" description="Helical" evidence="5">
    <location>
        <begin position="187"/>
        <end position="209"/>
    </location>
</feature>
<dbReference type="Pfam" id="PF04893">
    <property type="entry name" value="Yip1"/>
    <property type="match status" value="1"/>
</dbReference>
<evidence type="ECO:0000256" key="4">
    <source>
        <dbReference type="ARBA" id="ARBA00023136"/>
    </source>
</evidence>
<dbReference type="GeneID" id="56083001"/>
<feature type="transmembrane region" description="Helical" evidence="5">
    <location>
        <begin position="221"/>
        <end position="241"/>
    </location>
</feature>
<feature type="transmembrane region" description="Helical" evidence="5">
    <location>
        <begin position="101"/>
        <end position="122"/>
    </location>
</feature>
<dbReference type="RefSeq" id="WP_179922470.1">
    <property type="nucleotide sequence ID" value="NZ_CP058909.1"/>
</dbReference>
<proteinExistence type="predicted"/>
<keyword evidence="4 5" id="KW-0472">Membrane</keyword>
<dbReference type="Proteomes" id="UP000509346">
    <property type="component" value="Chromosome"/>
</dbReference>
<sequence>MAMEVLKSPGTAVARPFKALKLLVLAPDVFFERKAEEHGLKQETLLLLVAGLVGTVLLVFVVESILGNFRGGSFAFAQQGDDPIIGQRVTRQLWGRAGHPAVGILILWALYTIVLYLVSWLFDGVGTISKTAKLTAWGLAPMVLANLVHYGSWALALTQTEISTQIQGGRPPQKVAFLLNEVRAEPIAIAGTIVGLLALIWCAYLLTFAMKHARDLSRSDAMKVAAIPVAVHGGYLIWQLLNHTVLSPF</sequence>
<feature type="domain" description="Yip1" evidence="6">
    <location>
        <begin position="23"/>
        <end position="237"/>
    </location>
</feature>
<name>A0A7D5PB51_9EURY</name>
<dbReference type="KEGG" id="hpel:HZS54_10390"/>
<reference evidence="7 8" key="1">
    <citation type="submission" date="2020-07" db="EMBL/GenBank/DDBJ databases">
        <title>Halosimplex litoreum sp. nov. and Halosimplex rubrum sp. nov., isolated from different salt environments.</title>
        <authorList>
            <person name="Cui H."/>
        </authorList>
    </citation>
    <scope>NUCLEOTIDE SEQUENCE [LARGE SCALE GENOMIC DNA]</scope>
    <source>
        <strain evidence="7 8">R2</strain>
    </source>
</reference>
<dbReference type="GO" id="GO:0016020">
    <property type="term" value="C:membrane"/>
    <property type="evidence" value="ECO:0007669"/>
    <property type="project" value="UniProtKB-SubCell"/>
</dbReference>
<comment type="subcellular location">
    <subcellularLocation>
        <location evidence="1">Membrane</location>
        <topology evidence="1">Multi-pass membrane protein</topology>
    </subcellularLocation>
</comment>
<dbReference type="EMBL" id="CP058909">
    <property type="protein sequence ID" value="QLH82002.1"/>
    <property type="molecule type" value="Genomic_DNA"/>
</dbReference>
<accession>A0A7D5PB51</accession>
<dbReference type="AlphaFoldDB" id="A0A7D5PB51"/>
<feature type="transmembrane region" description="Helical" evidence="5">
    <location>
        <begin position="134"/>
        <end position="153"/>
    </location>
</feature>
<keyword evidence="3 5" id="KW-1133">Transmembrane helix</keyword>
<keyword evidence="8" id="KW-1185">Reference proteome</keyword>
<evidence type="ECO:0000256" key="3">
    <source>
        <dbReference type="ARBA" id="ARBA00022989"/>
    </source>
</evidence>
<evidence type="ECO:0000256" key="1">
    <source>
        <dbReference type="ARBA" id="ARBA00004141"/>
    </source>
</evidence>